<evidence type="ECO:0000313" key="8">
    <source>
        <dbReference type="Proteomes" id="UP000190135"/>
    </source>
</evidence>
<dbReference type="NCBIfam" id="TIGR01728">
    <property type="entry name" value="SsuA_fam"/>
    <property type="match status" value="1"/>
</dbReference>
<evidence type="ECO:0000256" key="1">
    <source>
        <dbReference type="ARBA" id="ARBA00004418"/>
    </source>
</evidence>
<evidence type="ECO:0000259" key="6">
    <source>
        <dbReference type="Pfam" id="PF09084"/>
    </source>
</evidence>
<evidence type="ECO:0000313" key="7">
    <source>
        <dbReference type="EMBL" id="SKA39210.1"/>
    </source>
</evidence>
<keyword evidence="3" id="KW-0813">Transport</keyword>
<keyword evidence="4 5" id="KW-0732">Signal</keyword>
<evidence type="ECO:0000256" key="5">
    <source>
        <dbReference type="SAM" id="SignalP"/>
    </source>
</evidence>
<dbReference type="RefSeq" id="WP_078710513.1">
    <property type="nucleotide sequence ID" value="NZ_FUXL01000029.1"/>
</dbReference>
<dbReference type="InterPro" id="IPR010067">
    <property type="entry name" value="ABC_SsuA_sub-bd"/>
</dbReference>
<dbReference type="PANTHER" id="PTHR30024:SF47">
    <property type="entry name" value="TAURINE-BINDING PERIPLASMIC PROTEIN"/>
    <property type="match status" value="1"/>
</dbReference>
<evidence type="ECO:0000256" key="3">
    <source>
        <dbReference type="ARBA" id="ARBA00022448"/>
    </source>
</evidence>
<dbReference type="STRING" id="1365950.SAMN05428963_12912"/>
<dbReference type="AlphaFoldDB" id="A0A1T4TFI9"/>
<keyword evidence="8" id="KW-1185">Reference proteome</keyword>
<protein>
    <submittedName>
        <fullName evidence="7">NitT/TauT family transport system substrate-binding protein</fullName>
    </submittedName>
</protein>
<organism evidence="7 8">
    <name type="scientific">Consotaella salsifontis</name>
    <dbReference type="NCBI Taxonomy" id="1365950"/>
    <lineage>
        <taxon>Bacteria</taxon>
        <taxon>Pseudomonadati</taxon>
        <taxon>Pseudomonadota</taxon>
        <taxon>Alphaproteobacteria</taxon>
        <taxon>Hyphomicrobiales</taxon>
        <taxon>Aurantimonadaceae</taxon>
        <taxon>Consotaella</taxon>
    </lineage>
</organism>
<dbReference type="GO" id="GO:0042597">
    <property type="term" value="C:periplasmic space"/>
    <property type="evidence" value="ECO:0007669"/>
    <property type="project" value="UniProtKB-SubCell"/>
</dbReference>
<comment type="similarity">
    <text evidence="2">Belongs to the bacterial solute-binding protein SsuA/TauA family.</text>
</comment>
<sequence length="323" mass="34755">MQIISKVLISIVTAGTLMATSASFAADTHVRVGYIADYFGTSMVAVAKHLDLFKKNGLDAELKVFTNGPIQIQALGAGSLDYAYIGPGALWLPATGKAKVIAMNALGETDRVISRPEIKTIKDLAGKKIGVPEGTSGDMVLRLALEKNGMSLKDVKMVPMDPSTVVTAFGSGQVDGAGIWYPFVQVIRDHLGDINELAGNADFFPEVSFPSVFVAGNDAVKDAETVDKMIKVIREAIDYRKEHPEESVQITAKFLGVDPAPLLAESKNARILSAEEFDALVKDGSVDKWLDKLASLYEQFGKIKDPQPASEFFLADAYLKAAQ</sequence>
<dbReference type="Pfam" id="PF09084">
    <property type="entry name" value="NMT1"/>
    <property type="match status" value="1"/>
</dbReference>
<dbReference type="SUPFAM" id="SSF53850">
    <property type="entry name" value="Periplasmic binding protein-like II"/>
    <property type="match status" value="1"/>
</dbReference>
<feature type="chain" id="PRO_5012165252" evidence="5">
    <location>
        <begin position="26"/>
        <end position="323"/>
    </location>
</feature>
<accession>A0A1T4TFI9</accession>
<evidence type="ECO:0000256" key="2">
    <source>
        <dbReference type="ARBA" id="ARBA00010742"/>
    </source>
</evidence>
<comment type="subcellular location">
    <subcellularLocation>
        <location evidence="1">Periplasm</location>
    </subcellularLocation>
</comment>
<reference evidence="7 8" key="1">
    <citation type="submission" date="2017-02" db="EMBL/GenBank/DDBJ databases">
        <authorList>
            <person name="Peterson S.W."/>
        </authorList>
    </citation>
    <scope>NUCLEOTIDE SEQUENCE [LARGE SCALE GENOMIC DNA]</scope>
    <source>
        <strain evidence="7 8">USBA 369</strain>
    </source>
</reference>
<dbReference type="GO" id="GO:0016020">
    <property type="term" value="C:membrane"/>
    <property type="evidence" value="ECO:0007669"/>
    <property type="project" value="InterPro"/>
</dbReference>
<dbReference type="PANTHER" id="PTHR30024">
    <property type="entry name" value="ALIPHATIC SULFONATES-BINDING PROTEIN-RELATED"/>
    <property type="match status" value="1"/>
</dbReference>
<evidence type="ECO:0000256" key="4">
    <source>
        <dbReference type="ARBA" id="ARBA00022729"/>
    </source>
</evidence>
<dbReference type="Proteomes" id="UP000190135">
    <property type="component" value="Unassembled WGS sequence"/>
</dbReference>
<name>A0A1T4TFI9_9HYPH</name>
<dbReference type="Gene3D" id="3.40.190.10">
    <property type="entry name" value="Periplasmic binding protein-like II"/>
    <property type="match status" value="3"/>
</dbReference>
<proteinExistence type="inferred from homology"/>
<dbReference type="EMBL" id="FUXL01000029">
    <property type="protein sequence ID" value="SKA39210.1"/>
    <property type="molecule type" value="Genomic_DNA"/>
</dbReference>
<dbReference type="InterPro" id="IPR015168">
    <property type="entry name" value="SsuA/THI5"/>
</dbReference>
<feature type="signal peptide" evidence="5">
    <location>
        <begin position="1"/>
        <end position="25"/>
    </location>
</feature>
<gene>
    <name evidence="7" type="ORF">SAMN05428963_12912</name>
</gene>
<dbReference type="GO" id="GO:0042626">
    <property type="term" value="F:ATPase-coupled transmembrane transporter activity"/>
    <property type="evidence" value="ECO:0007669"/>
    <property type="project" value="InterPro"/>
</dbReference>
<feature type="domain" description="SsuA/THI5-like" evidence="6">
    <location>
        <begin position="44"/>
        <end position="246"/>
    </location>
</feature>